<keyword evidence="1" id="KW-0808">Transferase</keyword>
<dbReference type="PaxDb" id="67767-A0A0J7KT71"/>
<name>A0A0J7KT71_LASNI</name>
<dbReference type="GO" id="GO:0003964">
    <property type="term" value="F:RNA-directed DNA polymerase activity"/>
    <property type="evidence" value="ECO:0007669"/>
    <property type="project" value="UniProtKB-KW"/>
</dbReference>
<evidence type="ECO:0000313" key="2">
    <source>
        <dbReference type="Proteomes" id="UP000036403"/>
    </source>
</evidence>
<dbReference type="SUPFAM" id="SSF56219">
    <property type="entry name" value="DNase I-like"/>
    <property type="match status" value="1"/>
</dbReference>
<keyword evidence="1" id="KW-0695">RNA-directed DNA polymerase</keyword>
<accession>A0A0J7KT71</accession>
<keyword evidence="2" id="KW-1185">Reference proteome</keyword>
<sequence length="154" mass="17213">MAHLPGYTLFRCDRRGRVGGGVGLYIIDTLDATVLRHSDCSGESEPEYIIVEGRLQGSACILWATVYRPPNVGRLQDFFDLFMELQANYMHAVIMGDFNADMNVITYDSQLINSFVSSSSLFLVPYQSTHNLQHSSTLIDLCIFDDSAKVKSYG</sequence>
<organism evidence="1 2">
    <name type="scientific">Lasius niger</name>
    <name type="common">Black garden ant</name>
    <dbReference type="NCBI Taxonomy" id="67767"/>
    <lineage>
        <taxon>Eukaryota</taxon>
        <taxon>Metazoa</taxon>
        <taxon>Ecdysozoa</taxon>
        <taxon>Arthropoda</taxon>
        <taxon>Hexapoda</taxon>
        <taxon>Insecta</taxon>
        <taxon>Pterygota</taxon>
        <taxon>Neoptera</taxon>
        <taxon>Endopterygota</taxon>
        <taxon>Hymenoptera</taxon>
        <taxon>Apocrita</taxon>
        <taxon>Aculeata</taxon>
        <taxon>Formicoidea</taxon>
        <taxon>Formicidae</taxon>
        <taxon>Formicinae</taxon>
        <taxon>Lasius</taxon>
        <taxon>Lasius</taxon>
    </lineage>
</organism>
<dbReference type="EMBL" id="LBMM01003452">
    <property type="protein sequence ID" value="KMQ93521.1"/>
    <property type="molecule type" value="Genomic_DNA"/>
</dbReference>
<keyword evidence="1" id="KW-0548">Nucleotidyltransferase</keyword>
<dbReference type="AlphaFoldDB" id="A0A0J7KT71"/>
<reference evidence="1 2" key="1">
    <citation type="submission" date="2015-04" db="EMBL/GenBank/DDBJ databases">
        <title>Lasius niger genome sequencing.</title>
        <authorList>
            <person name="Konorov E.A."/>
            <person name="Nikitin M.A."/>
            <person name="Kirill M.V."/>
            <person name="Chang P."/>
        </authorList>
    </citation>
    <scope>NUCLEOTIDE SEQUENCE [LARGE SCALE GENOMIC DNA]</scope>
    <source>
        <tissue evidence="1">Whole</tissue>
    </source>
</reference>
<protein>
    <submittedName>
        <fullName evidence="1">Reverse transcriptase-9</fullName>
    </submittedName>
</protein>
<proteinExistence type="predicted"/>
<dbReference type="Proteomes" id="UP000036403">
    <property type="component" value="Unassembled WGS sequence"/>
</dbReference>
<gene>
    <name evidence="1" type="ORF">RF55_6372</name>
</gene>
<dbReference type="InterPro" id="IPR036691">
    <property type="entry name" value="Endo/exonu/phosph_ase_sf"/>
</dbReference>
<evidence type="ECO:0000313" key="1">
    <source>
        <dbReference type="EMBL" id="KMQ93521.1"/>
    </source>
</evidence>
<dbReference type="Gene3D" id="3.60.10.10">
    <property type="entry name" value="Endonuclease/exonuclease/phosphatase"/>
    <property type="match status" value="1"/>
</dbReference>
<dbReference type="OrthoDB" id="7699497at2759"/>
<comment type="caution">
    <text evidence="1">The sequence shown here is derived from an EMBL/GenBank/DDBJ whole genome shotgun (WGS) entry which is preliminary data.</text>
</comment>